<evidence type="ECO:0000256" key="6">
    <source>
        <dbReference type="ARBA" id="ARBA00022842"/>
    </source>
</evidence>
<dbReference type="CDD" id="cd01876">
    <property type="entry name" value="YihA_EngB"/>
    <property type="match status" value="1"/>
</dbReference>
<dbReference type="InterPro" id="IPR019987">
    <property type="entry name" value="GTP-bd_ribosome_bio_YsxC"/>
</dbReference>
<evidence type="ECO:0000313" key="12">
    <source>
        <dbReference type="EMBL" id="MBD1387876.1"/>
    </source>
</evidence>
<keyword evidence="9 10" id="KW-0131">Cell cycle</keyword>
<keyword evidence="7 10" id="KW-0342">GTP-binding</keyword>
<evidence type="ECO:0000256" key="5">
    <source>
        <dbReference type="ARBA" id="ARBA00022741"/>
    </source>
</evidence>
<evidence type="ECO:0000256" key="8">
    <source>
        <dbReference type="ARBA" id="ARBA00023210"/>
    </source>
</evidence>
<evidence type="ECO:0000256" key="9">
    <source>
        <dbReference type="ARBA" id="ARBA00023306"/>
    </source>
</evidence>
<dbReference type="Pfam" id="PF01926">
    <property type="entry name" value="MMR_HSR1"/>
    <property type="match status" value="1"/>
</dbReference>
<dbReference type="HAMAP" id="MF_00321">
    <property type="entry name" value="GTPase_EngB"/>
    <property type="match status" value="1"/>
</dbReference>
<dbReference type="SUPFAM" id="SSF52540">
    <property type="entry name" value="P-loop containing nucleoside triphosphate hydrolases"/>
    <property type="match status" value="1"/>
</dbReference>
<dbReference type="GO" id="GO:0005829">
    <property type="term" value="C:cytosol"/>
    <property type="evidence" value="ECO:0007669"/>
    <property type="project" value="TreeGrafter"/>
</dbReference>
<dbReference type="EMBL" id="JACXAF010000001">
    <property type="protein sequence ID" value="MBD1387876.1"/>
    <property type="molecule type" value="Genomic_DNA"/>
</dbReference>
<dbReference type="PROSITE" id="PS51706">
    <property type="entry name" value="G_ENGB"/>
    <property type="match status" value="1"/>
</dbReference>
<dbReference type="GO" id="GO:0046872">
    <property type="term" value="F:metal ion binding"/>
    <property type="evidence" value="ECO:0007669"/>
    <property type="project" value="UniProtKB-KW"/>
</dbReference>
<dbReference type="InterPro" id="IPR027417">
    <property type="entry name" value="P-loop_NTPase"/>
</dbReference>
<evidence type="ECO:0000256" key="7">
    <source>
        <dbReference type="ARBA" id="ARBA00023134"/>
    </source>
</evidence>
<dbReference type="AlphaFoldDB" id="A0A8J6QND9"/>
<dbReference type="GO" id="GO:0005525">
    <property type="term" value="F:GTP binding"/>
    <property type="evidence" value="ECO:0007669"/>
    <property type="project" value="UniProtKB-UniRule"/>
</dbReference>
<keyword evidence="8 10" id="KW-0717">Septation</keyword>
<keyword evidence="6" id="KW-0460">Magnesium</keyword>
<evidence type="ECO:0000313" key="13">
    <source>
        <dbReference type="Proteomes" id="UP000638014"/>
    </source>
</evidence>
<dbReference type="GO" id="GO:0000917">
    <property type="term" value="P:division septum assembly"/>
    <property type="evidence" value="ECO:0007669"/>
    <property type="project" value="UniProtKB-KW"/>
</dbReference>
<dbReference type="PANTHER" id="PTHR11649">
    <property type="entry name" value="MSS1/TRME-RELATED GTP-BINDING PROTEIN"/>
    <property type="match status" value="1"/>
</dbReference>
<evidence type="ECO:0000256" key="1">
    <source>
        <dbReference type="ARBA" id="ARBA00001946"/>
    </source>
</evidence>
<evidence type="ECO:0000259" key="11">
    <source>
        <dbReference type="PROSITE" id="PS51706"/>
    </source>
</evidence>
<sequence>MIVSDQQLLFQNTRFTTSAPDIRHMPADEGIEIAFAGRSNAGKSSALNALTRQKRLAKTSSTPGRTQLINVFNVTEEVRLIDLPGYGFAKVPIAVRNKWQRALGEYLQKRQCLKGLVVLMDIRHPLKDLDQQMVGWAVDSGLQVLVTLTKADKLSQSERSKMLKKVREACLFYGDQVEVITFSALRKFGLEQMEATVNRWCLEQTEDYDDSEEAQ</sequence>
<name>A0A8J6QND9_9GAMM</name>
<comment type="similarity">
    <text evidence="2 10">Belongs to the TRAFAC class TrmE-Era-EngA-EngB-Septin-like GTPase superfamily. EngB GTPase family.</text>
</comment>
<comment type="cofactor">
    <cofactor evidence="1">
        <name>Mg(2+)</name>
        <dbReference type="ChEBI" id="CHEBI:18420"/>
    </cofactor>
</comment>
<evidence type="ECO:0000256" key="10">
    <source>
        <dbReference type="HAMAP-Rule" id="MF_00321"/>
    </source>
</evidence>
<keyword evidence="4" id="KW-0479">Metal-binding</keyword>
<comment type="caution">
    <text evidence="12">The sequence shown here is derived from an EMBL/GenBank/DDBJ whole genome shotgun (WGS) entry which is preliminary data.</text>
</comment>
<dbReference type="FunFam" id="3.40.50.300:FF:000098">
    <property type="entry name" value="Probable GTP-binding protein EngB"/>
    <property type="match status" value="1"/>
</dbReference>
<organism evidence="12 13">
    <name type="scientific">Neiella litorisoli</name>
    <dbReference type="NCBI Taxonomy" id="2771431"/>
    <lineage>
        <taxon>Bacteria</taxon>
        <taxon>Pseudomonadati</taxon>
        <taxon>Pseudomonadota</taxon>
        <taxon>Gammaproteobacteria</taxon>
        <taxon>Alteromonadales</taxon>
        <taxon>Echinimonadaceae</taxon>
        <taxon>Neiella</taxon>
    </lineage>
</organism>
<dbReference type="InterPro" id="IPR030393">
    <property type="entry name" value="G_ENGB_dom"/>
</dbReference>
<feature type="domain" description="EngB-type G" evidence="11">
    <location>
        <begin position="29"/>
        <end position="203"/>
    </location>
</feature>
<evidence type="ECO:0000256" key="2">
    <source>
        <dbReference type="ARBA" id="ARBA00009638"/>
    </source>
</evidence>
<comment type="function">
    <text evidence="10">Necessary for normal cell division and for the maintenance of normal septation.</text>
</comment>
<accession>A0A8J6QND9</accession>
<dbReference type="NCBIfam" id="TIGR03598">
    <property type="entry name" value="GTPase_YsxC"/>
    <property type="match status" value="1"/>
</dbReference>
<dbReference type="InterPro" id="IPR006073">
    <property type="entry name" value="GTP-bd"/>
</dbReference>
<dbReference type="Proteomes" id="UP000638014">
    <property type="component" value="Unassembled WGS sequence"/>
</dbReference>
<evidence type="ECO:0000256" key="4">
    <source>
        <dbReference type="ARBA" id="ARBA00022723"/>
    </source>
</evidence>
<dbReference type="Gene3D" id="3.40.50.300">
    <property type="entry name" value="P-loop containing nucleotide triphosphate hydrolases"/>
    <property type="match status" value="1"/>
</dbReference>
<evidence type="ECO:0000256" key="3">
    <source>
        <dbReference type="ARBA" id="ARBA00022618"/>
    </source>
</evidence>
<keyword evidence="13" id="KW-1185">Reference proteome</keyword>
<reference evidence="12" key="1">
    <citation type="submission" date="2020-09" db="EMBL/GenBank/DDBJ databases">
        <title>A novel bacterium of genus Neiella, isolated from South China Sea.</title>
        <authorList>
            <person name="Huang H."/>
            <person name="Mo K."/>
            <person name="Hu Y."/>
        </authorList>
    </citation>
    <scope>NUCLEOTIDE SEQUENCE</scope>
    <source>
        <strain evidence="12">HB171785</strain>
    </source>
</reference>
<keyword evidence="3 10" id="KW-0132">Cell division</keyword>
<proteinExistence type="inferred from homology"/>
<gene>
    <name evidence="10" type="primary">engB</name>
    <name evidence="12" type="ORF">IC617_00400</name>
</gene>
<dbReference type="PANTHER" id="PTHR11649:SF13">
    <property type="entry name" value="ENGB-TYPE G DOMAIN-CONTAINING PROTEIN"/>
    <property type="match status" value="1"/>
</dbReference>
<protein>
    <recommendedName>
        <fullName evidence="10">Probable GTP-binding protein EngB</fullName>
    </recommendedName>
</protein>
<keyword evidence="5 10" id="KW-0547">Nucleotide-binding</keyword>